<evidence type="ECO:0000256" key="2">
    <source>
        <dbReference type="ARBA" id="ARBA00007863"/>
    </source>
</evidence>
<dbReference type="EMBL" id="MCGE01000004">
    <property type="protein sequence ID" value="ORZ22303.1"/>
    <property type="molecule type" value="Genomic_DNA"/>
</dbReference>
<evidence type="ECO:0000256" key="7">
    <source>
        <dbReference type="SAM" id="Phobius"/>
    </source>
</evidence>
<dbReference type="AlphaFoldDB" id="A0A1X2IU54"/>
<dbReference type="InterPro" id="IPR009262">
    <property type="entry name" value="SLC35_F1/F2/F6"/>
</dbReference>
<evidence type="ECO:0000256" key="1">
    <source>
        <dbReference type="ARBA" id="ARBA00004141"/>
    </source>
</evidence>
<feature type="transmembrane region" description="Helical" evidence="7">
    <location>
        <begin position="117"/>
        <end position="135"/>
    </location>
</feature>
<name>A0A1X2IU54_9FUNG</name>
<evidence type="ECO:0000256" key="4">
    <source>
        <dbReference type="ARBA" id="ARBA00022692"/>
    </source>
</evidence>
<keyword evidence="3" id="KW-0813">Transport</keyword>
<dbReference type="InterPro" id="IPR037185">
    <property type="entry name" value="EmrE-like"/>
</dbReference>
<dbReference type="GO" id="GO:0016020">
    <property type="term" value="C:membrane"/>
    <property type="evidence" value="ECO:0007669"/>
    <property type="project" value="UniProtKB-SubCell"/>
</dbReference>
<protein>
    <recommendedName>
        <fullName evidence="10">EamA domain-containing protein</fullName>
    </recommendedName>
</protein>
<dbReference type="Proteomes" id="UP000193560">
    <property type="component" value="Unassembled WGS sequence"/>
</dbReference>
<reference evidence="8 9" key="1">
    <citation type="submission" date="2016-07" db="EMBL/GenBank/DDBJ databases">
        <title>Pervasive Adenine N6-methylation of Active Genes in Fungi.</title>
        <authorList>
            <consortium name="DOE Joint Genome Institute"/>
            <person name="Mondo S.J."/>
            <person name="Dannebaum R.O."/>
            <person name="Kuo R.C."/>
            <person name="Labutti K."/>
            <person name="Haridas S."/>
            <person name="Kuo A."/>
            <person name="Salamov A."/>
            <person name="Ahrendt S.R."/>
            <person name="Lipzen A."/>
            <person name="Sullivan W."/>
            <person name="Andreopoulos W.B."/>
            <person name="Clum A."/>
            <person name="Lindquist E."/>
            <person name="Daum C."/>
            <person name="Ramamoorthy G.K."/>
            <person name="Gryganskyi A."/>
            <person name="Culley D."/>
            <person name="Magnuson J.K."/>
            <person name="James T.Y."/>
            <person name="O'Malley M.A."/>
            <person name="Stajich J.E."/>
            <person name="Spatafora J.W."/>
            <person name="Visel A."/>
            <person name="Grigoriev I.V."/>
        </authorList>
    </citation>
    <scope>NUCLEOTIDE SEQUENCE [LARGE SCALE GENOMIC DNA]</scope>
    <source>
        <strain evidence="8 9">NRRL 1336</strain>
    </source>
</reference>
<feature type="transmembrane region" description="Helical" evidence="7">
    <location>
        <begin position="92"/>
        <end position="110"/>
    </location>
</feature>
<sequence length="323" mass="35720">MVLPSKLPTDNIDIYTAERLLSQGQGEELEGDLQTMSDYGNNNGNNGDDESALLGKMPLNELIRISSYFCTLWFIANYCTNASLAYTTVGSSTILSSMSGLFTLAFGIFFKVERFTWLKMLSVGVSFIGVVLVSWSDQLTTATTHGVHNKLVGDLFALTGAIFYGAYTVLLKRWIDDESRIDMPTFFGFVGLFNVSLFWPFFFILHWTGVESFSLPYNSKLWIMITINAFVGTFLSDYLWLLATLLTSPLVVTLGVTLTVPLALIGDIILKHIFPGVQYIAGACLVVAGFLVVNISSLHDQAEIKSDNQGDHEMIPSGDYEIE</sequence>
<feature type="transmembrane region" description="Helical" evidence="7">
    <location>
        <begin position="250"/>
        <end position="270"/>
    </location>
</feature>
<dbReference type="SUPFAM" id="SSF103481">
    <property type="entry name" value="Multidrug resistance efflux transporter EmrE"/>
    <property type="match status" value="2"/>
</dbReference>
<evidence type="ECO:0000313" key="8">
    <source>
        <dbReference type="EMBL" id="ORZ22303.1"/>
    </source>
</evidence>
<gene>
    <name evidence="8" type="ORF">BCR42DRAFT_368080</name>
</gene>
<dbReference type="STRING" id="90262.A0A1X2IU54"/>
<keyword evidence="4 7" id="KW-0812">Transmembrane</keyword>
<evidence type="ECO:0000256" key="5">
    <source>
        <dbReference type="ARBA" id="ARBA00022989"/>
    </source>
</evidence>
<keyword evidence="5 7" id="KW-1133">Transmembrane helix</keyword>
<accession>A0A1X2IU54</accession>
<organism evidence="8 9">
    <name type="scientific">Absidia repens</name>
    <dbReference type="NCBI Taxonomy" id="90262"/>
    <lineage>
        <taxon>Eukaryota</taxon>
        <taxon>Fungi</taxon>
        <taxon>Fungi incertae sedis</taxon>
        <taxon>Mucoromycota</taxon>
        <taxon>Mucoromycotina</taxon>
        <taxon>Mucoromycetes</taxon>
        <taxon>Mucorales</taxon>
        <taxon>Cunninghamellaceae</taxon>
        <taxon>Absidia</taxon>
    </lineage>
</organism>
<dbReference type="GO" id="GO:0022857">
    <property type="term" value="F:transmembrane transporter activity"/>
    <property type="evidence" value="ECO:0007669"/>
    <property type="project" value="InterPro"/>
</dbReference>
<dbReference type="OrthoDB" id="1436450at2759"/>
<comment type="similarity">
    <text evidence="2">Belongs to the SLC35F solute transporter family.</text>
</comment>
<comment type="subcellular location">
    <subcellularLocation>
        <location evidence="1">Membrane</location>
        <topology evidence="1">Multi-pass membrane protein</topology>
    </subcellularLocation>
</comment>
<comment type="caution">
    <text evidence="8">The sequence shown here is derived from an EMBL/GenBank/DDBJ whole genome shotgun (WGS) entry which is preliminary data.</text>
</comment>
<evidence type="ECO:0000256" key="3">
    <source>
        <dbReference type="ARBA" id="ARBA00022448"/>
    </source>
</evidence>
<keyword evidence="6 7" id="KW-0472">Membrane</keyword>
<dbReference type="Pfam" id="PF06027">
    <property type="entry name" value="SLC35F"/>
    <property type="match status" value="1"/>
</dbReference>
<feature type="transmembrane region" description="Helical" evidence="7">
    <location>
        <begin position="276"/>
        <end position="295"/>
    </location>
</feature>
<feature type="transmembrane region" description="Helical" evidence="7">
    <location>
        <begin position="155"/>
        <end position="174"/>
    </location>
</feature>
<dbReference type="PANTHER" id="PTHR23051:SF0">
    <property type="entry name" value="SOLUTE CARRIER FAMILY 35 MEMBER F5"/>
    <property type="match status" value="1"/>
</dbReference>
<evidence type="ECO:0000256" key="6">
    <source>
        <dbReference type="ARBA" id="ARBA00023136"/>
    </source>
</evidence>
<proteinExistence type="inferred from homology"/>
<evidence type="ECO:0008006" key="10">
    <source>
        <dbReference type="Google" id="ProtNLM"/>
    </source>
</evidence>
<dbReference type="PANTHER" id="PTHR23051">
    <property type="entry name" value="SOLUTE CARRIER FAMILY 35, MEMBER F5"/>
    <property type="match status" value="1"/>
</dbReference>
<evidence type="ECO:0000313" key="9">
    <source>
        <dbReference type="Proteomes" id="UP000193560"/>
    </source>
</evidence>
<feature type="transmembrane region" description="Helical" evidence="7">
    <location>
        <begin position="221"/>
        <end position="243"/>
    </location>
</feature>
<feature type="transmembrane region" description="Helical" evidence="7">
    <location>
        <begin position="186"/>
        <end position="209"/>
    </location>
</feature>
<keyword evidence="9" id="KW-1185">Reference proteome</keyword>